<keyword evidence="3" id="KW-1185">Reference proteome</keyword>
<evidence type="ECO:0000256" key="1">
    <source>
        <dbReference type="SAM" id="MobiDB-lite"/>
    </source>
</evidence>
<comment type="caution">
    <text evidence="2">The sequence shown here is derived from an EMBL/GenBank/DDBJ whole genome shotgun (WGS) entry which is preliminary data.</text>
</comment>
<reference evidence="2 3" key="1">
    <citation type="journal article" date="2020" name="Nature">
        <title>Six reference-quality genomes reveal evolution of bat adaptations.</title>
        <authorList>
            <person name="Jebb D."/>
            <person name="Huang Z."/>
            <person name="Pippel M."/>
            <person name="Hughes G.M."/>
            <person name="Lavrichenko K."/>
            <person name="Devanna P."/>
            <person name="Winkler S."/>
            <person name="Jermiin L.S."/>
            <person name="Skirmuntt E.C."/>
            <person name="Katzourakis A."/>
            <person name="Burkitt-Gray L."/>
            <person name="Ray D.A."/>
            <person name="Sullivan K.A.M."/>
            <person name="Roscito J.G."/>
            <person name="Kirilenko B.M."/>
            <person name="Davalos L.M."/>
            <person name="Corthals A.P."/>
            <person name="Power M.L."/>
            <person name="Jones G."/>
            <person name="Ransome R.D."/>
            <person name="Dechmann D.K.N."/>
            <person name="Locatelli A.G."/>
            <person name="Puechmaille S.J."/>
            <person name="Fedrigo O."/>
            <person name="Jarvis E.D."/>
            <person name="Hiller M."/>
            <person name="Vernes S.C."/>
            <person name="Myers E.W."/>
            <person name="Teeling E.C."/>
        </authorList>
    </citation>
    <scope>NUCLEOTIDE SEQUENCE [LARGE SCALE GENOMIC DNA]</scope>
    <source>
        <strain evidence="2">MMolMol1</strain>
        <tissue evidence="2">Muscle</tissue>
    </source>
</reference>
<organism evidence="2 3">
    <name type="scientific">Molossus molossus</name>
    <name type="common">Pallas' mastiff bat</name>
    <name type="synonym">Vespertilio molossus</name>
    <dbReference type="NCBI Taxonomy" id="27622"/>
    <lineage>
        <taxon>Eukaryota</taxon>
        <taxon>Metazoa</taxon>
        <taxon>Chordata</taxon>
        <taxon>Craniata</taxon>
        <taxon>Vertebrata</taxon>
        <taxon>Euteleostomi</taxon>
        <taxon>Mammalia</taxon>
        <taxon>Eutheria</taxon>
        <taxon>Laurasiatheria</taxon>
        <taxon>Chiroptera</taxon>
        <taxon>Yangochiroptera</taxon>
        <taxon>Molossidae</taxon>
        <taxon>Molossus</taxon>
    </lineage>
</organism>
<dbReference type="EMBL" id="JACASF010000019">
    <property type="protein sequence ID" value="KAF6416212.1"/>
    <property type="molecule type" value="Genomic_DNA"/>
</dbReference>
<name>A0A7J8CZN7_MOLMO</name>
<accession>A0A7J8CZN7</accession>
<proteinExistence type="predicted"/>
<dbReference type="AlphaFoldDB" id="A0A7J8CZN7"/>
<protein>
    <submittedName>
        <fullName evidence="2">Uncharacterized protein</fullName>
    </submittedName>
</protein>
<dbReference type="InParanoid" id="A0A7J8CZN7"/>
<gene>
    <name evidence="2" type="ORF">HJG59_009492</name>
</gene>
<dbReference type="Proteomes" id="UP000550707">
    <property type="component" value="Unassembled WGS sequence"/>
</dbReference>
<evidence type="ECO:0000313" key="3">
    <source>
        <dbReference type="Proteomes" id="UP000550707"/>
    </source>
</evidence>
<evidence type="ECO:0000313" key="2">
    <source>
        <dbReference type="EMBL" id="KAF6416212.1"/>
    </source>
</evidence>
<feature type="region of interest" description="Disordered" evidence="1">
    <location>
        <begin position="1"/>
        <end position="33"/>
    </location>
</feature>
<sequence length="140" mass="16064">MRDTHAHHTARTHRPGAGVRGLGRRAPELPFPQAPVPLPVVRVEAKIWGQPRPSPTVPTVGTRHPAISGGWSRGFCPSCPLGSGWQEGSFWRLPKKDKRRTFPHRRQEIRHPNAWCKMQTHRRHTHTFTHTLTRNFTFLL</sequence>